<feature type="binding site" evidence="4">
    <location>
        <position position="691"/>
    </location>
    <ligand>
        <name>a divalent metal cation</name>
        <dbReference type="ChEBI" id="CHEBI:60240"/>
        <label>1</label>
    </ligand>
</feature>
<dbReference type="AlphaFoldDB" id="A0AAV8VU50"/>
<evidence type="ECO:0000256" key="2">
    <source>
        <dbReference type="ARBA" id="ARBA00007229"/>
    </source>
</evidence>
<dbReference type="Pfam" id="PF01784">
    <property type="entry name" value="DUF34_NIF3"/>
    <property type="match status" value="1"/>
</dbReference>
<sequence length="722" mass="81789">MGRTIENWTELEFAAMGLAVSGRGGHHSTACDYGAPSGDSATVEMNAVWNSIYLPPEWIYRGEGNCNVVLSLPRSRKILRIRKTDRPRTFVQRFIIWVSDFLHWYFGKNINEEERDLRFYSTIMRPLIGKTYTSEVKQVILSRKQIKVLESDLSTFRPDFRKAKILQNGRAAVFDDFAFLPKASDKCLQFKLTDTTFAIEIKPKQGWKPDPERMKSAIKSLVEVPQNNFRIFRNGILCYGEKVGTLIDEILPDIFERDEKPEDPNRLLEEFCALIQKCLVTNLYSSYCKDKLFCKWNELIDEKSINTVLPEGSVLQQILFVQMLDTEGSNYYYDKLLQTGHYDDWSYVNMLNKIDGRSSTCVQCTVTNLNRDTNTKGNNAELRFAPYMISSVAKDCSLMIALTKIKENARCLDMVTFGIQKQLVTSILRRKNFHNKLKSLTAFHFTVSLSSNCNSTTCNMGLPLLEVVKKLEGIAPLKLAESWDNVGLLVEPDRNKIINTVLLTIDLTEDVVDEAVDHQAQMIISYHPNIFRPIKCVTQSHWKERVITKCIKNDIAVFSPHTSWDAMLGGVNDWLASALNSKFTKPILENAEDSNIGMGRLVTLQSPITLRKAIEDIKSHIGIPHLRVGIAKHKDLETLVSTAAVCAGSGASVLSGVDADLYLTGEMLHHDVLDATQKGINVILCNHSDSERGYLKDFVKKFNINGVNMIFSKKDRDCLTTM</sequence>
<dbReference type="FunFam" id="3.40.1390.30:FF:000001">
    <property type="entry name" value="GTP cyclohydrolase 1 type 2"/>
    <property type="match status" value="1"/>
</dbReference>
<dbReference type="GO" id="GO:0005524">
    <property type="term" value="F:ATP binding"/>
    <property type="evidence" value="ECO:0007669"/>
    <property type="project" value="InterPro"/>
</dbReference>
<dbReference type="EMBL" id="JANEYG010000030">
    <property type="protein sequence ID" value="KAJ8917813.1"/>
    <property type="molecule type" value="Genomic_DNA"/>
</dbReference>
<dbReference type="SUPFAM" id="SSF102705">
    <property type="entry name" value="NIF3 (NGG1p interacting factor 3)-like"/>
    <property type="match status" value="1"/>
</dbReference>
<reference evidence="5 6" key="1">
    <citation type="journal article" date="2023" name="Insect Mol. Biol.">
        <title>Genome sequencing provides insights into the evolution of gene families encoding plant cell wall-degrading enzymes in longhorned beetles.</title>
        <authorList>
            <person name="Shin N.R."/>
            <person name="Okamura Y."/>
            <person name="Kirsch R."/>
            <person name="Pauchet Y."/>
        </authorList>
    </citation>
    <scope>NUCLEOTIDE SEQUENCE [LARGE SCALE GENOMIC DNA]</scope>
    <source>
        <strain evidence="5">EAD_L_NR</strain>
    </source>
</reference>
<organism evidence="5 6">
    <name type="scientific">Exocentrus adspersus</name>
    <dbReference type="NCBI Taxonomy" id="1586481"/>
    <lineage>
        <taxon>Eukaryota</taxon>
        <taxon>Metazoa</taxon>
        <taxon>Ecdysozoa</taxon>
        <taxon>Arthropoda</taxon>
        <taxon>Hexapoda</taxon>
        <taxon>Insecta</taxon>
        <taxon>Pterygota</taxon>
        <taxon>Neoptera</taxon>
        <taxon>Endopterygota</taxon>
        <taxon>Coleoptera</taxon>
        <taxon>Polyphaga</taxon>
        <taxon>Cucujiformia</taxon>
        <taxon>Chrysomeloidea</taxon>
        <taxon>Cerambycidae</taxon>
        <taxon>Lamiinae</taxon>
        <taxon>Acanthocinini</taxon>
        <taxon>Exocentrus</taxon>
    </lineage>
</organism>
<feature type="binding site" evidence="4">
    <location>
        <position position="527"/>
    </location>
    <ligand>
        <name>a divalent metal cation</name>
        <dbReference type="ChEBI" id="CHEBI:60240"/>
        <label>1</label>
    </ligand>
</feature>
<proteinExistence type="inferred from homology"/>
<feature type="binding site" evidence="4">
    <location>
        <position position="565"/>
    </location>
    <ligand>
        <name>a divalent metal cation</name>
        <dbReference type="ChEBI" id="CHEBI:60240"/>
        <label>1</label>
    </ligand>
</feature>
<dbReference type="InterPro" id="IPR009286">
    <property type="entry name" value="Ins_P5_2-kin"/>
</dbReference>
<dbReference type="InterPro" id="IPR002678">
    <property type="entry name" value="DUF34/NIF3"/>
</dbReference>
<gene>
    <name evidence="5" type="ORF">NQ315_010722</name>
</gene>
<keyword evidence="6" id="KW-1185">Reference proteome</keyword>
<comment type="similarity">
    <text evidence="2">Belongs to the IPK1 type 2 family.</text>
</comment>
<dbReference type="GO" id="GO:0046872">
    <property type="term" value="F:metal ion binding"/>
    <property type="evidence" value="ECO:0007669"/>
    <property type="project" value="UniProtKB-KW"/>
</dbReference>
<feature type="binding site" evidence="4">
    <location>
        <position position="687"/>
    </location>
    <ligand>
        <name>a divalent metal cation</name>
        <dbReference type="ChEBI" id="CHEBI:60240"/>
        <label>1</label>
    </ligand>
</feature>
<evidence type="ECO:0000256" key="1">
    <source>
        <dbReference type="ARBA" id="ARBA00006964"/>
    </source>
</evidence>
<dbReference type="NCBIfam" id="TIGR00486">
    <property type="entry name" value="YbgI_SA1388"/>
    <property type="match status" value="1"/>
</dbReference>
<protein>
    <recommendedName>
        <fullName evidence="3">NIF3-like protein 1</fullName>
    </recommendedName>
</protein>
<dbReference type="Proteomes" id="UP001159042">
    <property type="component" value="Unassembled WGS sequence"/>
</dbReference>
<keyword evidence="4" id="KW-0479">Metal-binding</keyword>
<dbReference type="PANTHER" id="PTHR13799">
    <property type="entry name" value="NGG1 INTERACTING FACTOR 3"/>
    <property type="match status" value="1"/>
</dbReference>
<comment type="caution">
    <text evidence="5">The sequence shown here is derived from an EMBL/GenBank/DDBJ whole genome shotgun (WGS) entry which is preliminary data.</text>
</comment>
<dbReference type="Gene3D" id="3.30.200.110">
    <property type="entry name" value="Inositol-pentakisphosphate 2-kinase, N-lobe"/>
    <property type="match status" value="1"/>
</dbReference>
<dbReference type="Pfam" id="PF06090">
    <property type="entry name" value="Ins_P5_2-kin"/>
    <property type="match status" value="2"/>
</dbReference>
<evidence type="ECO:0000313" key="6">
    <source>
        <dbReference type="Proteomes" id="UP001159042"/>
    </source>
</evidence>
<dbReference type="InterPro" id="IPR036069">
    <property type="entry name" value="DUF34/NIF3_sf"/>
</dbReference>
<dbReference type="InterPro" id="IPR043001">
    <property type="entry name" value="IP5_2-K_N_lobe"/>
</dbReference>
<dbReference type="GO" id="GO:0005739">
    <property type="term" value="C:mitochondrion"/>
    <property type="evidence" value="ECO:0007669"/>
    <property type="project" value="TreeGrafter"/>
</dbReference>
<dbReference type="Gene3D" id="3.40.1390.30">
    <property type="entry name" value="NIF3 (NGG1p interacting factor 3)-like"/>
    <property type="match status" value="1"/>
</dbReference>
<name>A0AAV8VU50_9CUCU</name>
<evidence type="ECO:0000256" key="3">
    <source>
        <dbReference type="ARBA" id="ARBA00019069"/>
    </source>
</evidence>
<comment type="similarity">
    <text evidence="1">Belongs to the GTP cyclohydrolase I type 2/NIF3 family.</text>
</comment>
<dbReference type="PANTHER" id="PTHR13799:SF13">
    <property type="entry name" value="NIF3-LIKE PROTEIN 1"/>
    <property type="match status" value="1"/>
</dbReference>
<evidence type="ECO:0000256" key="4">
    <source>
        <dbReference type="PIRSR" id="PIRSR602678-1"/>
    </source>
</evidence>
<evidence type="ECO:0000313" key="5">
    <source>
        <dbReference type="EMBL" id="KAJ8917813.1"/>
    </source>
</evidence>
<dbReference type="GO" id="GO:0035299">
    <property type="term" value="F:inositol-1,3,4,5,6-pentakisphosphate 2-kinase activity"/>
    <property type="evidence" value="ECO:0007669"/>
    <property type="project" value="InterPro"/>
</dbReference>
<accession>A0AAV8VU50</accession>